<accession>A0A081PUL8</accession>
<evidence type="ECO:0008006" key="3">
    <source>
        <dbReference type="Google" id="ProtNLM"/>
    </source>
</evidence>
<evidence type="ECO:0000313" key="2">
    <source>
        <dbReference type="Proteomes" id="UP000028093"/>
    </source>
</evidence>
<sequence>MFLYKIVAFLPNVCYNNRVNKNEKGVEAATSTPPIKTNTHFA</sequence>
<reference evidence="1 2" key="1">
    <citation type="submission" date="2014-05" db="EMBL/GenBank/DDBJ databases">
        <authorList>
            <person name="Daugherty S.C."/>
            <person name="Tallon L.J."/>
            <person name="Sadzewicz L."/>
            <person name="Kilian M."/>
            <person name="Tettelin H."/>
        </authorList>
    </citation>
    <scope>NUCLEOTIDE SEQUENCE [LARGE SCALE GENOMIC DNA]</scope>
    <source>
        <strain evidence="1 2">SK1126</strain>
    </source>
</reference>
<protein>
    <recommendedName>
        <fullName evidence="3">Thiamine biosynthesis protein ThiS</fullName>
    </recommendedName>
</protein>
<name>A0A081PUL8_STRMT</name>
<organism evidence="1 2">
    <name type="scientific">Streptococcus mitis</name>
    <dbReference type="NCBI Taxonomy" id="28037"/>
    <lineage>
        <taxon>Bacteria</taxon>
        <taxon>Bacillati</taxon>
        <taxon>Bacillota</taxon>
        <taxon>Bacilli</taxon>
        <taxon>Lactobacillales</taxon>
        <taxon>Streptococcaceae</taxon>
        <taxon>Streptococcus</taxon>
        <taxon>Streptococcus mitis group</taxon>
    </lineage>
</organism>
<gene>
    <name evidence="1" type="ORF">SK1126_0099</name>
</gene>
<dbReference type="Proteomes" id="UP000028093">
    <property type="component" value="Unassembled WGS sequence"/>
</dbReference>
<comment type="caution">
    <text evidence="1">The sequence shown here is derived from an EMBL/GenBank/DDBJ whole genome shotgun (WGS) entry which is preliminary data.</text>
</comment>
<dbReference type="EMBL" id="JPFT01000001">
    <property type="protein sequence ID" value="KEQ34391.1"/>
    <property type="molecule type" value="Genomic_DNA"/>
</dbReference>
<dbReference type="AlphaFoldDB" id="A0A081PUL8"/>
<evidence type="ECO:0000313" key="1">
    <source>
        <dbReference type="EMBL" id="KEQ34391.1"/>
    </source>
</evidence>
<proteinExistence type="predicted"/>